<organism evidence="1">
    <name type="scientific">Ulva partita</name>
    <dbReference type="NCBI Taxonomy" id="1605170"/>
    <lineage>
        <taxon>Eukaryota</taxon>
        <taxon>Viridiplantae</taxon>
        <taxon>Chlorophyta</taxon>
        <taxon>core chlorophytes</taxon>
        <taxon>Ulvophyceae</taxon>
        <taxon>OUU clade</taxon>
        <taxon>Ulvales</taxon>
        <taxon>Ulvaceae</taxon>
        <taxon>Ulva</taxon>
    </lineage>
</organism>
<protein>
    <submittedName>
        <fullName evidence="1">Uncharacterized protein</fullName>
    </submittedName>
</protein>
<name>A0A1C9ZPL9_9CHLO</name>
<dbReference type="EMBL" id="LC088554">
    <property type="protein sequence ID" value="BAV58242.1"/>
    <property type="molecule type" value="mRNA"/>
</dbReference>
<dbReference type="AlphaFoldDB" id="A0A1C9ZPL9"/>
<evidence type="ECO:0000313" key="1">
    <source>
        <dbReference type="EMBL" id="BAV58242.1"/>
    </source>
</evidence>
<proteinExistence type="evidence at transcript level"/>
<gene>
    <name evidence="1" type="primary">05258m</name>
</gene>
<reference evidence="1" key="1">
    <citation type="submission" date="2015-10" db="EMBL/GenBank/DDBJ databases">
        <title>Evolution of the mating-type locus in an isomorphic haploid-diploid life cycle and isogamy.</title>
        <authorList>
            <person name="Yamazaki T."/>
            <person name="Suzuki R."/>
            <person name="Ichihara K."/>
            <person name="Toyoda A."/>
            <person name="Kuwano K."/>
            <person name="Kawano S."/>
        </authorList>
    </citation>
    <scope>NUCLEOTIDE SEQUENCE</scope>
    <source>
        <strain evidence="1">MGEC-2</strain>
    </source>
</reference>
<sequence>MPIKDISCVTMTTDALKVSDLLSQFISIAMNNCQMLTGSHLRDLVVPTSVLSTPIAGYSTSWWRDNMMYDCYSLHMCERMHSM</sequence>
<accession>A0A1C9ZPL9</accession>